<accession>A0A2H0UVP7</accession>
<keyword evidence="1" id="KW-1133">Transmembrane helix</keyword>
<protein>
    <submittedName>
        <fullName evidence="2">Uncharacterized protein</fullName>
    </submittedName>
</protein>
<name>A0A2H0UVP7_9BACT</name>
<dbReference type="Proteomes" id="UP000228906">
    <property type="component" value="Unassembled WGS sequence"/>
</dbReference>
<sequence>MAGIMKRKNSDGINTVPKNVFIGRWIKHRCCFAKIVESQFFVALMLFLFIIIALVLALL</sequence>
<evidence type="ECO:0000313" key="3">
    <source>
        <dbReference type="Proteomes" id="UP000228906"/>
    </source>
</evidence>
<feature type="transmembrane region" description="Helical" evidence="1">
    <location>
        <begin position="40"/>
        <end position="58"/>
    </location>
</feature>
<dbReference type="AlphaFoldDB" id="A0A2H0UVP7"/>
<dbReference type="EMBL" id="PFAV01000067">
    <property type="protein sequence ID" value="PIR90926.1"/>
    <property type="molecule type" value="Genomic_DNA"/>
</dbReference>
<keyword evidence="1" id="KW-0472">Membrane</keyword>
<reference evidence="3" key="1">
    <citation type="submission" date="2017-09" db="EMBL/GenBank/DDBJ databases">
        <title>Depth-based differentiation of microbial function through sediment-hosted aquifers and enrichment of novel symbionts in the deep terrestrial subsurface.</title>
        <authorList>
            <person name="Probst A.J."/>
            <person name="Ladd B."/>
            <person name="Jarett J.K."/>
            <person name="Geller-Mcgrath D.E."/>
            <person name="Sieber C.M.K."/>
            <person name="Emerson J.B."/>
            <person name="Anantharaman K."/>
            <person name="Thomas B.C."/>
            <person name="Malmstrom R."/>
            <person name="Stieglmeier M."/>
            <person name="Klingl A."/>
            <person name="Woyke T."/>
            <person name="Ryan C.M."/>
            <person name="Banfield J.F."/>
        </authorList>
    </citation>
    <scope>NUCLEOTIDE SEQUENCE [LARGE SCALE GENOMIC DNA]</scope>
</reference>
<organism evidence="2 3">
    <name type="scientific">bacterium (Candidatus Gribaldobacteria) CG10_big_fil_rev_8_21_14_0_10_41_12</name>
    <dbReference type="NCBI Taxonomy" id="2014277"/>
    <lineage>
        <taxon>Bacteria</taxon>
        <taxon>Candidatus Gribaldobacteria</taxon>
    </lineage>
</organism>
<evidence type="ECO:0000313" key="2">
    <source>
        <dbReference type="EMBL" id="PIR90926.1"/>
    </source>
</evidence>
<evidence type="ECO:0000256" key="1">
    <source>
        <dbReference type="SAM" id="Phobius"/>
    </source>
</evidence>
<proteinExistence type="predicted"/>
<keyword evidence="1" id="KW-0812">Transmembrane</keyword>
<gene>
    <name evidence="2" type="ORF">COU03_03630</name>
</gene>
<comment type="caution">
    <text evidence="2">The sequence shown here is derived from an EMBL/GenBank/DDBJ whole genome shotgun (WGS) entry which is preliminary data.</text>
</comment>